<feature type="compositionally biased region" description="Basic residues" evidence="4">
    <location>
        <begin position="124"/>
        <end position="135"/>
    </location>
</feature>
<feature type="compositionally biased region" description="Acidic residues" evidence="4">
    <location>
        <begin position="171"/>
        <end position="186"/>
    </location>
</feature>
<keyword evidence="3" id="KW-0175">Coiled coil</keyword>
<sequence length="509" mass="60178">MSKRKKKTEIWMKLMYRLIEKIKLEDDAEPFLEPVDWEELNLQDYTEVIQNPMDLHTIQRKLRKKKYSNQEELVSDFELMIDNAKTYNYEPTHPVHMKALSLHTTFLKQYMQVEKKLLLYAKKRNEKNQNLKRRTNQPQKKEEEIIKKKNSTKLKKKKHTERKRENKNENENEGEGEGESESESENENEKQQNQESRNLNGQELSAQLSELKSQYQNTKDHYKKRITHLEEKIEKYLKKADNINIGSKILTFENDRISRNPDLGLKAMSSNLLGLVSAFVGGPLQLDNTRKRKYRFADQSLTKKLTLQNNFPFGLSPYYAKSPYSIAPLTSMQIPFQISQRNSNLTQPISFPKIENKFNIISKNMNQLQNNKNNNEYFDESDNEYDNDNDMDNNNNNNNNNSNSNNFGPNEKGVVTGNENKRDYPKRSFSYEEKYKISQNIESLDDKGKYKLFQIIRNKFPSFSNNYSQRVAKMGFDELDNETLHLIKDKTNKWKRKMEKNEKSGAFDD</sequence>
<dbReference type="PANTHER" id="PTHR22880:SF225">
    <property type="entry name" value="BROMODOMAIN-CONTAINING PROTEIN BET-1-RELATED"/>
    <property type="match status" value="1"/>
</dbReference>
<accession>A0ABQ8YDY1</accession>
<evidence type="ECO:0000256" key="3">
    <source>
        <dbReference type="SAM" id="Coils"/>
    </source>
</evidence>
<dbReference type="Proteomes" id="UP001150062">
    <property type="component" value="Unassembled WGS sequence"/>
</dbReference>
<dbReference type="PANTHER" id="PTHR22880">
    <property type="entry name" value="FALZ-RELATED BROMODOMAIN-CONTAINING PROTEINS"/>
    <property type="match status" value="1"/>
</dbReference>
<comment type="caution">
    <text evidence="6">The sequence shown here is derived from an EMBL/GenBank/DDBJ whole genome shotgun (WGS) entry which is preliminary data.</text>
</comment>
<feature type="coiled-coil region" evidence="3">
    <location>
        <begin position="201"/>
        <end position="239"/>
    </location>
</feature>
<evidence type="ECO:0000256" key="2">
    <source>
        <dbReference type="PROSITE-ProRule" id="PRU00035"/>
    </source>
</evidence>
<name>A0ABQ8YDY1_9EUKA</name>
<dbReference type="InterPro" id="IPR027353">
    <property type="entry name" value="NET_dom"/>
</dbReference>
<dbReference type="InterPro" id="IPR038336">
    <property type="entry name" value="NET_sf"/>
</dbReference>
<dbReference type="PROSITE" id="PS50014">
    <property type="entry name" value="BROMODOMAIN_2"/>
    <property type="match status" value="1"/>
</dbReference>
<dbReference type="SMART" id="SM00297">
    <property type="entry name" value="BROMO"/>
    <property type="match status" value="1"/>
</dbReference>
<dbReference type="SUPFAM" id="SSF47370">
    <property type="entry name" value="Bromodomain"/>
    <property type="match status" value="1"/>
</dbReference>
<dbReference type="InterPro" id="IPR018359">
    <property type="entry name" value="Bromodomain_CS"/>
</dbReference>
<dbReference type="InterPro" id="IPR001487">
    <property type="entry name" value="Bromodomain"/>
</dbReference>
<dbReference type="PROSITE" id="PS00633">
    <property type="entry name" value="BROMODOMAIN_1"/>
    <property type="match status" value="1"/>
</dbReference>
<proteinExistence type="predicted"/>
<dbReference type="Pfam" id="PF17035">
    <property type="entry name" value="BET"/>
    <property type="match status" value="1"/>
</dbReference>
<dbReference type="EMBL" id="JAOAOG010000173">
    <property type="protein sequence ID" value="KAJ6242740.1"/>
    <property type="molecule type" value="Genomic_DNA"/>
</dbReference>
<evidence type="ECO:0000313" key="6">
    <source>
        <dbReference type="EMBL" id="KAJ6242740.1"/>
    </source>
</evidence>
<dbReference type="Gene3D" id="1.20.920.10">
    <property type="entry name" value="Bromodomain-like"/>
    <property type="match status" value="1"/>
</dbReference>
<dbReference type="Pfam" id="PF00439">
    <property type="entry name" value="Bromodomain"/>
    <property type="match status" value="1"/>
</dbReference>
<evidence type="ECO:0000259" key="5">
    <source>
        <dbReference type="PROSITE" id="PS50014"/>
    </source>
</evidence>
<feature type="region of interest" description="Disordered" evidence="4">
    <location>
        <begin position="370"/>
        <end position="425"/>
    </location>
</feature>
<feature type="compositionally biased region" description="Acidic residues" evidence="4">
    <location>
        <begin position="377"/>
        <end position="391"/>
    </location>
</feature>
<gene>
    <name evidence="6" type="ORF">M0813_02588</name>
</gene>
<evidence type="ECO:0000256" key="4">
    <source>
        <dbReference type="SAM" id="MobiDB-lite"/>
    </source>
</evidence>
<feature type="region of interest" description="Disordered" evidence="4">
    <location>
        <begin position="124"/>
        <end position="198"/>
    </location>
</feature>
<protein>
    <submittedName>
        <fullName evidence="6">Falz-related bromodomain-containing protein</fullName>
    </submittedName>
</protein>
<dbReference type="Gene3D" id="1.20.1270.220">
    <property type="match status" value="1"/>
</dbReference>
<dbReference type="PRINTS" id="PR00503">
    <property type="entry name" value="BROMODOMAIN"/>
</dbReference>
<evidence type="ECO:0000256" key="1">
    <source>
        <dbReference type="ARBA" id="ARBA00023117"/>
    </source>
</evidence>
<feature type="domain" description="Bromo" evidence="5">
    <location>
        <begin position="23"/>
        <end position="95"/>
    </location>
</feature>
<dbReference type="InterPro" id="IPR050935">
    <property type="entry name" value="Bromo_chromatin_reader"/>
</dbReference>
<organism evidence="6 7">
    <name type="scientific">Anaeramoeba flamelloides</name>
    <dbReference type="NCBI Taxonomy" id="1746091"/>
    <lineage>
        <taxon>Eukaryota</taxon>
        <taxon>Metamonada</taxon>
        <taxon>Anaeramoebidae</taxon>
        <taxon>Anaeramoeba</taxon>
    </lineage>
</organism>
<feature type="compositionally biased region" description="Basic residues" evidence="4">
    <location>
        <begin position="148"/>
        <end position="161"/>
    </location>
</feature>
<evidence type="ECO:0000313" key="7">
    <source>
        <dbReference type="Proteomes" id="UP001150062"/>
    </source>
</evidence>
<dbReference type="InterPro" id="IPR036427">
    <property type="entry name" value="Bromodomain-like_sf"/>
</dbReference>
<keyword evidence="1 2" id="KW-0103">Bromodomain</keyword>
<feature type="compositionally biased region" description="Low complexity" evidence="4">
    <location>
        <begin position="392"/>
        <end position="407"/>
    </location>
</feature>
<reference evidence="6" key="1">
    <citation type="submission" date="2022-08" db="EMBL/GenBank/DDBJ databases">
        <title>Novel sulfate-reducing endosymbionts in the free-living metamonad Anaeramoeba.</title>
        <authorList>
            <person name="Jerlstrom-Hultqvist J."/>
            <person name="Cepicka I."/>
            <person name="Gallot-Lavallee L."/>
            <person name="Salas-Leiva D."/>
            <person name="Curtis B.A."/>
            <person name="Zahonova K."/>
            <person name="Pipaliya S."/>
            <person name="Dacks J."/>
            <person name="Roger A.J."/>
        </authorList>
    </citation>
    <scope>NUCLEOTIDE SEQUENCE</scope>
    <source>
        <strain evidence="6">Schooner1</strain>
    </source>
</reference>
<keyword evidence="7" id="KW-1185">Reference proteome</keyword>